<proteinExistence type="predicted"/>
<evidence type="ECO:0008006" key="3">
    <source>
        <dbReference type="Google" id="ProtNLM"/>
    </source>
</evidence>
<evidence type="ECO:0000313" key="1">
    <source>
        <dbReference type="EMBL" id="MFC3152677.1"/>
    </source>
</evidence>
<evidence type="ECO:0000313" key="2">
    <source>
        <dbReference type="Proteomes" id="UP001595476"/>
    </source>
</evidence>
<dbReference type="EMBL" id="JBHRSZ010000007">
    <property type="protein sequence ID" value="MFC3152677.1"/>
    <property type="molecule type" value="Genomic_DNA"/>
</dbReference>
<organism evidence="1 2">
    <name type="scientific">Litoribrevibacter euphylliae</name>
    <dbReference type="NCBI Taxonomy" id="1834034"/>
    <lineage>
        <taxon>Bacteria</taxon>
        <taxon>Pseudomonadati</taxon>
        <taxon>Pseudomonadota</taxon>
        <taxon>Gammaproteobacteria</taxon>
        <taxon>Oceanospirillales</taxon>
        <taxon>Oceanospirillaceae</taxon>
        <taxon>Litoribrevibacter</taxon>
    </lineage>
</organism>
<gene>
    <name evidence="1" type="ORF">ACFOEK_16695</name>
</gene>
<dbReference type="Proteomes" id="UP001595476">
    <property type="component" value="Unassembled WGS sequence"/>
</dbReference>
<reference evidence="2" key="1">
    <citation type="journal article" date="2019" name="Int. J. Syst. Evol. Microbiol.">
        <title>The Global Catalogue of Microorganisms (GCM) 10K type strain sequencing project: providing services to taxonomists for standard genome sequencing and annotation.</title>
        <authorList>
            <consortium name="The Broad Institute Genomics Platform"/>
            <consortium name="The Broad Institute Genome Sequencing Center for Infectious Disease"/>
            <person name="Wu L."/>
            <person name="Ma J."/>
        </authorList>
    </citation>
    <scope>NUCLEOTIDE SEQUENCE [LARGE SCALE GENOMIC DNA]</scope>
    <source>
        <strain evidence="2">KCTC 52438</strain>
    </source>
</reference>
<accession>A0ABV7HLX4</accession>
<comment type="caution">
    <text evidence="1">The sequence shown here is derived from an EMBL/GenBank/DDBJ whole genome shotgun (WGS) entry which is preliminary data.</text>
</comment>
<dbReference type="RefSeq" id="WP_386722604.1">
    <property type="nucleotide sequence ID" value="NZ_JBHRSZ010000007.1"/>
</dbReference>
<keyword evidence="2" id="KW-1185">Reference proteome</keyword>
<sequence length="183" mass="20896">MAELKPNEKVYPLLKAADLSIREHVLSKNLFNTESNDLPIVVYALNDEKNYQILSKYEEGLDVDDIHTQALTNLCEEPYAIEKLNEYSLTASGNDFSSELILCPDFLMKAQASLNAEKIIVSVPRRTVIYAGASNMPEEEFRKFLYLSIYTYQDNSFGNEVISDTFLEFENGKLVSKFTLRKN</sequence>
<protein>
    <recommendedName>
        <fullName evidence="3">DUF1444 family protein</fullName>
    </recommendedName>
</protein>
<name>A0ABV7HLX4_9GAMM</name>